<sequence length="350" mass="37792">MHSSLHSSLRSSLPPLAASAPAPGAAALSRLTTTARTTSRYAATGTSDTATNRPISRKDHFRIGSITKSFVAVIVLQLAAEHRLTLDDTVERHLPRLIRGHGNDGRHLTLRQLLSHTSGLYPYTDAPDSPATDLDRSHTPTELLRTALAHRPLFPPGSDWSYSNTNYIVLGLVIERVTGNSYAEEARRRILTPLRLTGTSFPGTDRHLPAPHGRGYSGTPASAKDVTEIDPSGAGAAGEAISTLDDLNRFYSALLSGKLLPPSELSAMRNTRPSDGAYGLGLMPTKLSCTTVWGHNGRIPGSYAESVATRGGHHVLTYRLNTDWSPSPTAEKLRRSLLETEFCPRSPPKN</sequence>
<keyword evidence="3" id="KW-0378">Hydrolase</keyword>
<evidence type="ECO:0000259" key="2">
    <source>
        <dbReference type="Pfam" id="PF00144"/>
    </source>
</evidence>
<dbReference type="Gene3D" id="3.40.710.10">
    <property type="entry name" value="DD-peptidase/beta-lactamase superfamily"/>
    <property type="match status" value="1"/>
</dbReference>
<feature type="domain" description="Beta-lactamase-related" evidence="2">
    <location>
        <begin position="40"/>
        <end position="313"/>
    </location>
</feature>
<organism evidence="3 4">
    <name type="scientific">Streptomyces solicavernae</name>
    <dbReference type="NCBI Taxonomy" id="3043614"/>
    <lineage>
        <taxon>Bacteria</taxon>
        <taxon>Bacillati</taxon>
        <taxon>Actinomycetota</taxon>
        <taxon>Actinomycetes</taxon>
        <taxon>Kitasatosporales</taxon>
        <taxon>Streptomycetaceae</taxon>
        <taxon>Streptomyces</taxon>
    </lineage>
</organism>
<feature type="compositionally biased region" description="Low complexity" evidence="1">
    <location>
        <begin position="30"/>
        <end position="47"/>
    </location>
</feature>
<dbReference type="PANTHER" id="PTHR46825:SF7">
    <property type="entry name" value="D-ALANYL-D-ALANINE CARBOXYPEPTIDASE"/>
    <property type="match status" value="1"/>
</dbReference>
<feature type="region of interest" description="Disordered" evidence="1">
    <location>
        <begin position="30"/>
        <end position="54"/>
    </location>
</feature>
<dbReference type="InterPro" id="IPR001466">
    <property type="entry name" value="Beta-lactam-related"/>
</dbReference>
<dbReference type="RefSeq" id="WP_282511079.1">
    <property type="nucleotide sequence ID" value="NZ_JASCIR010000003.1"/>
</dbReference>
<dbReference type="InterPro" id="IPR012338">
    <property type="entry name" value="Beta-lactam/transpept-like"/>
</dbReference>
<dbReference type="PANTHER" id="PTHR46825">
    <property type="entry name" value="D-ALANYL-D-ALANINE-CARBOXYPEPTIDASE/ENDOPEPTIDASE AMPH"/>
    <property type="match status" value="1"/>
</dbReference>
<name>A0ABT6RMN9_9ACTN</name>
<reference evidence="3 4" key="1">
    <citation type="submission" date="2023-05" db="EMBL/GenBank/DDBJ databases">
        <title>Draft genome sequence of Streptomyces sp. B-S-A8 isolated from a cave soil in Thailand.</title>
        <authorList>
            <person name="Chamroensaksri N."/>
            <person name="Muangham S."/>
        </authorList>
    </citation>
    <scope>NUCLEOTIDE SEQUENCE [LARGE SCALE GENOMIC DNA]</scope>
    <source>
        <strain evidence="3 4">B-S-A8</strain>
    </source>
</reference>
<accession>A0ABT6RMN9</accession>
<dbReference type="EMBL" id="JASCIR010000003">
    <property type="protein sequence ID" value="MDI3385700.1"/>
    <property type="molecule type" value="Genomic_DNA"/>
</dbReference>
<comment type="caution">
    <text evidence="3">The sequence shown here is derived from an EMBL/GenBank/DDBJ whole genome shotgun (WGS) entry which is preliminary data.</text>
</comment>
<feature type="region of interest" description="Disordered" evidence="1">
    <location>
        <begin position="1"/>
        <end position="20"/>
    </location>
</feature>
<dbReference type="Pfam" id="PF00144">
    <property type="entry name" value="Beta-lactamase"/>
    <property type="match status" value="1"/>
</dbReference>
<evidence type="ECO:0000313" key="3">
    <source>
        <dbReference type="EMBL" id="MDI3385700.1"/>
    </source>
</evidence>
<dbReference type="EC" id="3.1.1.103" evidence="3"/>
<dbReference type="GO" id="GO:0016787">
    <property type="term" value="F:hydrolase activity"/>
    <property type="evidence" value="ECO:0007669"/>
    <property type="project" value="UniProtKB-KW"/>
</dbReference>
<dbReference type="InterPro" id="IPR050491">
    <property type="entry name" value="AmpC-like"/>
</dbReference>
<gene>
    <name evidence="3" type="ORF">QIS99_05630</name>
</gene>
<protein>
    <submittedName>
        <fullName evidence="3">Serine hydrolase domain-containing protein</fullName>
        <ecNumber evidence="3">3.1.1.103</ecNumber>
    </submittedName>
</protein>
<keyword evidence="4" id="KW-1185">Reference proteome</keyword>
<proteinExistence type="predicted"/>
<feature type="region of interest" description="Disordered" evidence="1">
    <location>
        <begin position="201"/>
        <end position="230"/>
    </location>
</feature>
<dbReference type="Proteomes" id="UP001224661">
    <property type="component" value="Unassembled WGS sequence"/>
</dbReference>
<dbReference type="SUPFAM" id="SSF56601">
    <property type="entry name" value="beta-lactamase/transpeptidase-like"/>
    <property type="match status" value="1"/>
</dbReference>
<evidence type="ECO:0000313" key="4">
    <source>
        <dbReference type="Proteomes" id="UP001224661"/>
    </source>
</evidence>
<evidence type="ECO:0000256" key="1">
    <source>
        <dbReference type="SAM" id="MobiDB-lite"/>
    </source>
</evidence>